<name>U2DUE0_9BACE</name>
<dbReference type="GO" id="GO:0042802">
    <property type="term" value="F:identical protein binding"/>
    <property type="evidence" value="ECO:0007669"/>
    <property type="project" value="UniProtKB-ARBA"/>
</dbReference>
<dbReference type="EC" id="3.5.4.5" evidence="4"/>
<dbReference type="Proteomes" id="UP000016496">
    <property type="component" value="Unassembled WGS sequence"/>
</dbReference>
<dbReference type="GO" id="GO:0005829">
    <property type="term" value="C:cytosol"/>
    <property type="evidence" value="ECO:0007669"/>
    <property type="project" value="TreeGrafter"/>
</dbReference>
<dbReference type="InterPro" id="IPR016193">
    <property type="entry name" value="Cytidine_deaminase-like"/>
</dbReference>
<comment type="function">
    <text evidence="2">This enzyme scavenges exogenous and endogenous cytidine and 2'-deoxycytidine for UMP synthesis.</text>
</comment>
<feature type="binding site" evidence="13">
    <location>
        <begin position="102"/>
        <end position="108"/>
    </location>
    <ligand>
        <name>substrate</name>
    </ligand>
</feature>
<comment type="catalytic activity">
    <reaction evidence="10">
        <text>2'-deoxycytidine + H2O + H(+) = 2'-deoxyuridine + NH4(+)</text>
        <dbReference type="Rhea" id="RHEA:13433"/>
        <dbReference type="ChEBI" id="CHEBI:15377"/>
        <dbReference type="ChEBI" id="CHEBI:15378"/>
        <dbReference type="ChEBI" id="CHEBI:15698"/>
        <dbReference type="ChEBI" id="CHEBI:16450"/>
        <dbReference type="ChEBI" id="CHEBI:28938"/>
        <dbReference type="EC" id="3.5.4.5"/>
    </reaction>
</comment>
<dbReference type="GO" id="GO:0008270">
    <property type="term" value="F:zinc ion binding"/>
    <property type="evidence" value="ECO:0007669"/>
    <property type="project" value="InterPro"/>
</dbReference>
<feature type="binding site" evidence="14">
    <location>
        <position position="155"/>
    </location>
    <ligand>
        <name>Zn(2+)</name>
        <dbReference type="ChEBI" id="CHEBI:29105"/>
        <note>catalytic</note>
    </ligand>
</feature>
<dbReference type="InterPro" id="IPR050202">
    <property type="entry name" value="Cyt/Deoxycyt_deaminase"/>
</dbReference>
<feature type="binding site" evidence="14">
    <location>
        <position position="152"/>
    </location>
    <ligand>
        <name>Zn(2+)</name>
        <dbReference type="ChEBI" id="CHEBI:29105"/>
        <note>catalytic</note>
    </ligand>
</feature>
<dbReference type="GO" id="GO:0055086">
    <property type="term" value="P:nucleobase-containing small molecule metabolic process"/>
    <property type="evidence" value="ECO:0007669"/>
    <property type="project" value="UniProtKB-ARBA"/>
</dbReference>
<dbReference type="GO" id="GO:0072527">
    <property type="term" value="P:pyrimidine-containing compound metabolic process"/>
    <property type="evidence" value="ECO:0007669"/>
    <property type="project" value="UniProtKB-ARBA"/>
</dbReference>
<dbReference type="GO" id="GO:0004126">
    <property type="term" value="F:cytidine deaminase activity"/>
    <property type="evidence" value="ECO:0007669"/>
    <property type="project" value="UniProtKB-EC"/>
</dbReference>
<reference evidence="16 17" key="1">
    <citation type="submission" date="2013-08" db="EMBL/GenBank/DDBJ databases">
        <authorList>
            <person name="Weinstock G."/>
            <person name="Sodergren E."/>
            <person name="Wylie T."/>
            <person name="Fulton L."/>
            <person name="Fulton R."/>
            <person name="Fronick C."/>
            <person name="O'Laughlin M."/>
            <person name="Godfrey J."/>
            <person name="Miner T."/>
            <person name="Herter B."/>
            <person name="Appelbaum E."/>
            <person name="Cordes M."/>
            <person name="Lek S."/>
            <person name="Wollam A."/>
            <person name="Pepin K.H."/>
            <person name="Palsikar V.B."/>
            <person name="Mitreva M."/>
            <person name="Wilson R.K."/>
        </authorList>
    </citation>
    <scope>NUCLEOTIDE SEQUENCE [LARGE SCALE GENOMIC DNA]</scope>
    <source>
        <strain evidence="16 17">F0041</strain>
    </source>
</reference>
<dbReference type="Pfam" id="PF00383">
    <property type="entry name" value="dCMP_cyt_deam_1"/>
    <property type="match status" value="1"/>
</dbReference>
<dbReference type="Gene3D" id="3.40.140.10">
    <property type="entry name" value="Cytidine Deaminase, domain 2"/>
    <property type="match status" value="1"/>
</dbReference>
<sequence length="203" mass="22573">MFLIFLHISELLRTKVRKIIGNINLFPNFVKLNINPNSSLNMKELAITAIIKAYQLEELNEADRMLVKAAMDATKGSYAPYSRFSVGAAARLKNGTIVTGSNQENAAYPSGICAERTTLFYANSQYPDQPVDALAVAARTEQDFLEDPIPPCGACRQVILETEKRYGQPLRILLFGKKHIYEIKTIGDLLPLSFEASAMEIKS</sequence>
<dbReference type="PATRIC" id="fig|1321819.3.peg.1791"/>
<evidence type="ECO:0000313" key="17">
    <source>
        <dbReference type="Proteomes" id="UP000016496"/>
    </source>
</evidence>
<feature type="domain" description="CMP/dCMP-type deaminase" evidence="15">
    <location>
        <begin position="61"/>
        <end position="197"/>
    </location>
</feature>
<keyword evidence="8 14" id="KW-0862">Zinc</keyword>
<proteinExistence type="inferred from homology"/>
<feature type="binding site" evidence="14">
    <location>
        <position position="113"/>
    </location>
    <ligand>
        <name>Zn(2+)</name>
        <dbReference type="ChEBI" id="CHEBI:29105"/>
        <note>catalytic</note>
    </ligand>
</feature>
<evidence type="ECO:0000256" key="7">
    <source>
        <dbReference type="ARBA" id="ARBA00022801"/>
    </source>
</evidence>
<gene>
    <name evidence="16" type="ORF">HMPREF1981_01940</name>
</gene>
<evidence type="ECO:0000256" key="13">
    <source>
        <dbReference type="PIRSR" id="PIRSR606262-2"/>
    </source>
</evidence>
<dbReference type="InterPro" id="IPR002125">
    <property type="entry name" value="CMP_dCMP_dom"/>
</dbReference>
<evidence type="ECO:0000256" key="8">
    <source>
        <dbReference type="ARBA" id="ARBA00022833"/>
    </source>
</evidence>
<dbReference type="NCBIfam" id="TIGR01354">
    <property type="entry name" value="cyt_deam_tetra"/>
    <property type="match status" value="1"/>
</dbReference>
<evidence type="ECO:0000256" key="4">
    <source>
        <dbReference type="ARBA" id="ARBA00012783"/>
    </source>
</evidence>
<evidence type="ECO:0000256" key="11">
    <source>
        <dbReference type="ARBA" id="ARBA00049558"/>
    </source>
</evidence>
<evidence type="ECO:0000256" key="5">
    <source>
        <dbReference type="ARBA" id="ARBA00018266"/>
    </source>
</evidence>
<dbReference type="InterPro" id="IPR016192">
    <property type="entry name" value="APOBEC/CMP_deaminase_Zn-bd"/>
</dbReference>
<keyword evidence="6 14" id="KW-0479">Metal-binding</keyword>
<dbReference type="AlphaFoldDB" id="U2DUE0"/>
<organism evidence="16 17">
    <name type="scientific">Bacteroides pyogenes F0041</name>
    <dbReference type="NCBI Taxonomy" id="1321819"/>
    <lineage>
        <taxon>Bacteria</taxon>
        <taxon>Pseudomonadati</taxon>
        <taxon>Bacteroidota</taxon>
        <taxon>Bacteroidia</taxon>
        <taxon>Bacteroidales</taxon>
        <taxon>Bacteroidaceae</taxon>
        <taxon>Bacteroides</taxon>
    </lineage>
</organism>
<dbReference type="NCBIfam" id="NF004064">
    <property type="entry name" value="PRK05578.1"/>
    <property type="match status" value="1"/>
</dbReference>
<evidence type="ECO:0000256" key="6">
    <source>
        <dbReference type="ARBA" id="ARBA00022723"/>
    </source>
</evidence>
<dbReference type="HOGENOM" id="CLU_097262_1_0_10"/>
<comment type="similarity">
    <text evidence="3">Belongs to the cytidine and deoxycytidylate deaminase family.</text>
</comment>
<dbReference type="EMBL" id="AWSV01000106">
    <property type="protein sequence ID" value="ERI85242.1"/>
    <property type="molecule type" value="Genomic_DNA"/>
</dbReference>
<protein>
    <recommendedName>
        <fullName evidence="5">Cytidine deaminase</fullName>
        <ecNumber evidence="4">3.5.4.5</ecNumber>
    </recommendedName>
    <alternativeName>
        <fullName evidence="9">Cytidine aminohydrolase</fullName>
    </alternativeName>
</protein>
<dbReference type="CDD" id="cd01283">
    <property type="entry name" value="cytidine_deaminase"/>
    <property type="match status" value="1"/>
</dbReference>
<dbReference type="PANTHER" id="PTHR11644">
    <property type="entry name" value="CYTIDINE DEAMINASE"/>
    <property type="match status" value="1"/>
</dbReference>
<evidence type="ECO:0000259" key="15">
    <source>
        <dbReference type="PROSITE" id="PS51747"/>
    </source>
</evidence>
<dbReference type="PROSITE" id="PS00903">
    <property type="entry name" value="CYT_DCMP_DEAMINASES_1"/>
    <property type="match status" value="1"/>
</dbReference>
<dbReference type="PROSITE" id="PS51747">
    <property type="entry name" value="CYT_DCMP_DEAMINASES_2"/>
    <property type="match status" value="1"/>
</dbReference>
<keyword evidence="7" id="KW-0378">Hydrolase</keyword>
<evidence type="ECO:0000256" key="14">
    <source>
        <dbReference type="PIRSR" id="PIRSR606262-3"/>
    </source>
</evidence>
<feature type="active site" description="Proton donor" evidence="12">
    <location>
        <position position="115"/>
    </location>
</feature>
<comment type="cofactor">
    <cofactor evidence="1 14">
        <name>Zn(2+)</name>
        <dbReference type="ChEBI" id="CHEBI:29105"/>
    </cofactor>
</comment>
<evidence type="ECO:0000256" key="2">
    <source>
        <dbReference type="ARBA" id="ARBA00003949"/>
    </source>
</evidence>
<comment type="catalytic activity">
    <reaction evidence="11">
        <text>cytidine + H2O + H(+) = uridine + NH4(+)</text>
        <dbReference type="Rhea" id="RHEA:16069"/>
        <dbReference type="ChEBI" id="CHEBI:15377"/>
        <dbReference type="ChEBI" id="CHEBI:15378"/>
        <dbReference type="ChEBI" id="CHEBI:16704"/>
        <dbReference type="ChEBI" id="CHEBI:17562"/>
        <dbReference type="ChEBI" id="CHEBI:28938"/>
        <dbReference type="EC" id="3.5.4.5"/>
    </reaction>
</comment>
<dbReference type="SUPFAM" id="SSF53927">
    <property type="entry name" value="Cytidine deaminase-like"/>
    <property type="match status" value="1"/>
</dbReference>
<evidence type="ECO:0000256" key="12">
    <source>
        <dbReference type="PIRSR" id="PIRSR606262-1"/>
    </source>
</evidence>
<evidence type="ECO:0000256" key="1">
    <source>
        <dbReference type="ARBA" id="ARBA00001947"/>
    </source>
</evidence>
<comment type="caution">
    <text evidence="16">The sequence shown here is derived from an EMBL/GenBank/DDBJ whole genome shotgun (WGS) entry which is preliminary data.</text>
</comment>
<evidence type="ECO:0000256" key="9">
    <source>
        <dbReference type="ARBA" id="ARBA00032005"/>
    </source>
</evidence>
<evidence type="ECO:0000256" key="3">
    <source>
        <dbReference type="ARBA" id="ARBA00006576"/>
    </source>
</evidence>
<accession>U2DUE0</accession>
<dbReference type="PANTHER" id="PTHR11644:SF2">
    <property type="entry name" value="CYTIDINE DEAMINASE"/>
    <property type="match status" value="1"/>
</dbReference>
<evidence type="ECO:0000313" key="16">
    <source>
        <dbReference type="EMBL" id="ERI85242.1"/>
    </source>
</evidence>
<evidence type="ECO:0000256" key="10">
    <source>
        <dbReference type="ARBA" id="ARBA00049252"/>
    </source>
</evidence>
<dbReference type="InterPro" id="IPR006262">
    <property type="entry name" value="Cyt_deam_tetra"/>
</dbReference>